<name>A0A0S8G4H4_UNCW3</name>
<gene>
    <name evidence="4" type="ORF">AMJ87_12675</name>
</gene>
<proteinExistence type="predicted"/>
<keyword evidence="2" id="KW-0808">Transferase</keyword>
<dbReference type="InterPro" id="IPR004839">
    <property type="entry name" value="Aminotransferase_I/II_large"/>
</dbReference>
<organism evidence="4 5">
    <name type="scientific">candidate division WOR_3 bacterium SM23_60</name>
    <dbReference type="NCBI Taxonomy" id="1703780"/>
    <lineage>
        <taxon>Bacteria</taxon>
        <taxon>Bacteria division WOR-3</taxon>
    </lineage>
</organism>
<dbReference type="Gene3D" id="3.90.1150.10">
    <property type="entry name" value="Aspartate Aminotransferase, domain 1"/>
    <property type="match status" value="1"/>
</dbReference>
<evidence type="ECO:0000259" key="3">
    <source>
        <dbReference type="Pfam" id="PF00155"/>
    </source>
</evidence>
<dbReference type="SUPFAM" id="SSF53383">
    <property type="entry name" value="PLP-dependent transferases"/>
    <property type="match status" value="1"/>
</dbReference>
<evidence type="ECO:0000313" key="4">
    <source>
        <dbReference type="EMBL" id="KPK67909.1"/>
    </source>
</evidence>
<comment type="caution">
    <text evidence="4">The sequence shown here is derived from an EMBL/GenBank/DDBJ whole genome shotgun (WGS) entry which is preliminary data.</text>
</comment>
<dbReference type="InterPro" id="IPR050087">
    <property type="entry name" value="AON_synthase_class-II"/>
</dbReference>
<evidence type="ECO:0000256" key="1">
    <source>
        <dbReference type="ARBA" id="ARBA00001933"/>
    </source>
</evidence>
<dbReference type="AlphaFoldDB" id="A0A0S8G4H4"/>
<dbReference type="PANTHER" id="PTHR13693">
    <property type="entry name" value="CLASS II AMINOTRANSFERASE/8-AMINO-7-OXONONANOATE SYNTHASE"/>
    <property type="match status" value="1"/>
</dbReference>
<protein>
    <recommendedName>
        <fullName evidence="3">Aminotransferase class I/classII large domain-containing protein</fullName>
    </recommendedName>
</protein>
<evidence type="ECO:0000256" key="2">
    <source>
        <dbReference type="ARBA" id="ARBA00022679"/>
    </source>
</evidence>
<dbReference type="GO" id="GO:0030170">
    <property type="term" value="F:pyridoxal phosphate binding"/>
    <property type="evidence" value="ECO:0007669"/>
    <property type="project" value="InterPro"/>
</dbReference>
<sequence>MKPYQVHLFSDESKIPDILPSEPVFIYENKRYLNFLVFDCFHLKHSEILRNAAKTAIESGGIVSTNGRIQAMEELQKSMQEIKKFDSLLVGPDEVSVLLVTFSVFSAETTFFIDYETSPSIAAILQWRNVEYYSHTDIEHLEQSLSTKKEKVMIVDGVYEWLGNVSPANDLVKVANDNDCLVIGNEFNSFGFLGRDGRGFIDLMNLYDAVHVDIGSFSRFLGGFGCYVGAKRFMINKIKANTAGVLQPLPQFLLAVNCAGLDFIKTRKKKDGMHQTLWRNSRYFITRLKQIGFMTKSDTPIVVISFKNNEEAGEVAKKLFFEQIIVAQSKERIRLCLSIEHTMDDLDYCLEKLETISKDLGILNQ</sequence>
<dbReference type="InterPro" id="IPR015424">
    <property type="entry name" value="PyrdxlP-dep_Trfase"/>
</dbReference>
<accession>A0A0S8G4H4</accession>
<reference evidence="4 5" key="1">
    <citation type="journal article" date="2015" name="Microbiome">
        <title>Genomic resolution of linkages in carbon, nitrogen, and sulfur cycling among widespread estuary sediment bacteria.</title>
        <authorList>
            <person name="Baker B.J."/>
            <person name="Lazar C.S."/>
            <person name="Teske A.P."/>
            <person name="Dick G.J."/>
        </authorList>
    </citation>
    <scope>NUCLEOTIDE SEQUENCE [LARGE SCALE GENOMIC DNA]</scope>
    <source>
        <strain evidence="4">SM23_60</strain>
    </source>
</reference>
<evidence type="ECO:0000313" key="5">
    <source>
        <dbReference type="Proteomes" id="UP000051096"/>
    </source>
</evidence>
<dbReference type="Pfam" id="PF00155">
    <property type="entry name" value="Aminotran_1_2"/>
    <property type="match status" value="1"/>
</dbReference>
<comment type="cofactor">
    <cofactor evidence="1">
        <name>pyridoxal 5'-phosphate</name>
        <dbReference type="ChEBI" id="CHEBI:597326"/>
    </cofactor>
</comment>
<dbReference type="GO" id="GO:0016740">
    <property type="term" value="F:transferase activity"/>
    <property type="evidence" value="ECO:0007669"/>
    <property type="project" value="UniProtKB-KW"/>
</dbReference>
<dbReference type="InterPro" id="IPR015421">
    <property type="entry name" value="PyrdxlP-dep_Trfase_major"/>
</dbReference>
<dbReference type="InterPro" id="IPR015422">
    <property type="entry name" value="PyrdxlP-dep_Trfase_small"/>
</dbReference>
<feature type="domain" description="Aminotransferase class I/classII large" evidence="3">
    <location>
        <begin position="74"/>
        <end position="353"/>
    </location>
</feature>
<dbReference type="Gene3D" id="3.40.640.10">
    <property type="entry name" value="Type I PLP-dependent aspartate aminotransferase-like (Major domain)"/>
    <property type="match status" value="1"/>
</dbReference>
<dbReference type="EMBL" id="LJUO01000194">
    <property type="protein sequence ID" value="KPK67909.1"/>
    <property type="molecule type" value="Genomic_DNA"/>
</dbReference>
<dbReference type="Proteomes" id="UP000051096">
    <property type="component" value="Unassembled WGS sequence"/>
</dbReference>